<dbReference type="Pfam" id="PF00031">
    <property type="entry name" value="Cystatin"/>
    <property type="match status" value="1"/>
</dbReference>
<dbReference type="GO" id="GO:0004869">
    <property type="term" value="F:cysteine-type endopeptidase inhibitor activity"/>
    <property type="evidence" value="ECO:0007669"/>
    <property type="project" value="InterPro"/>
</dbReference>
<keyword evidence="6" id="KW-1185">Reference proteome</keyword>
<sequence length="103" mass="12083">MSKEVTCGGWSETRPANEEMQKIAEANTNRKFNEFKAIEYRSQVVGGMKYLIKADRQMEVFFISNINLQKEKHRTVFNLHVFLLLVTKTHQETTNQKLLFCLL</sequence>
<dbReference type="InterPro" id="IPR018073">
    <property type="entry name" value="Prot_inh_cystat_CS"/>
</dbReference>
<dbReference type="Gene3D" id="3.10.450.10">
    <property type="match status" value="1"/>
</dbReference>
<dbReference type="GO" id="GO:0005737">
    <property type="term" value="C:cytoplasm"/>
    <property type="evidence" value="ECO:0007669"/>
    <property type="project" value="UniProtKB-SubCell"/>
</dbReference>
<evidence type="ECO:0000256" key="1">
    <source>
        <dbReference type="ARBA" id="ARBA00004496"/>
    </source>
</evidence>
<evidence type="ECO:0000256" key="3">
    <source>
        <dbReference type="ARBA" id="ARBA00022490"/>
    </source>
</evidence>
<dbReference type="PRINTS" id="PR00295">
    <property type="entry name" value="STEFINA"/>
</dbReference>
<proteinExistence type="inferred from homology"/>
<comment type="similarity">
    <text evidence="2">Belongs to the cystatin family.</text>
</comment>
<accession>A0A3B3TZ50</accession>
<evidence type="ECO:0000259" key="4">
    <source>
        <dbReference type="Pfam" id="PF00031"/>
    </source>
</evidence>
<keyword evidence="3" id="KW-0963">Cytoplasm</keyword>
<dbReference type="InterPro" id="IPR001713">
    <property type="entry name" value="Prot_inh_stefin"/>
</dbReference>
<comment type="subcellular location">
    <subcellularLocation>
        <location evidence="1">Cytoplasm</location>
    </subcellularLocation>
</comment>
<dbReference type="InterPro" id="IPR046350">
    <property type="entry name" value="Cystatin_sf"/>
</dbReference>
<dbReference type="PROSITE" id="PS00287">
    <property type="entry name" value="CYSTATIN"/>
    <property type="match status" value="1"/>
</dbReference>
<evidence type="ECO:0000313" key="5">
    <source>
        <dbReference type="Ensembl" id="ENSPLAP00000005626.1"/>
    </source>
</evidence>
<dbReference type="STRING" id="48699.ENSPLAP00000005626"/>
<dbReference type="AlphaFoldDB" id="A0A3B3TZ50"/>
<name>A0A3B3TZ50_9TELE</name>
<dbReference type="GeneTree" id="ENSGT01110000269053"/>
<dbReference type="SUPFAM" id="SSF54403">
    <property type="entry name" value="Cystatin/monellin"/>
    <property type="match status" value="1"/>
</dbReference>
<organism evidence="5 6">
    <name type="scientific">Poecilia latipinna</name>
    <name type="common">sailfin molly</name>
    <dbReference type="NCBI Taxonomy" id="48699"/>
    <lineage>
        <taxon>Eukaryota</taxon>
        <taxon>Metazoa</taxon>
        <taxon>Chordata</taxon>
        <taxon>Craniata</taxon>
        <taxon>Vertebrata</taxon>
        <taxon>Euteleostomi</taxon>
        <taxon>Actinopterygii</taxon>
        <taxon>Neopterygii</taxon>
        <taxon>Teleostei</taxon>
        <taxon>Neoteleostei</taxon>
        <taxon>Acanthomorphata</taxon>
        <taxon>Ovalentaria</taxon>
        <taxon>Atherinomorphae</taxon>
        <taxon>Cyprinodontiformes</taxon>
        <taxon>Poeciliidae</taxon>
        <taxon>Poeciliinae</taxon>
        <taxon>Poecilia</taxon>
    </lineage>
</organism>
<evidence type="ECO:0000313" key="6">
    <source>
        <dbReference type="Proteomes" id="UP000261500"/>
    </source>
</evidence>
<dbReference type="InterPro" id="IPR000010">
    <property type="entry name" value="Cystatin_dom"/>
</dbReference>
<reference evidence="5" key="2">
    <citation type="submission" date="2025-09" db="UniProtKB">
        <authorList>
            <consortium name="Ensembl"/>
        </authorList>
    </citation>
    <scope>IDENTIFICATION</scope>
</reference>
<protein>
    <recommendedName>
        <fullName evidence="4">Cystatin domain-containing protein</fullName>
    </recommendedName>
</protein>
<feature type="domain" description="Cystatin" evidence="4">
    <location>
        <begin position="9"/>
        <end position="55"/>
    </location>
</feature>
<dbReference type="Ensembl" id="ENSPLAT00000007631.1">
    <property type="protein sequence ID" value="ENSPLAP00000005626.1"/>
    <property type="gene ID" value="ENSPLAG00000007590.1"/>
</dbReference>
<dbReference type="Proteomes" id="UP000261500">
    <property type="component" value="Unplaced"/>
</dbReference>
<evidence type="ECO:0000256" key="2">
    <source>
        <dbReference type="ARBA" id="ARBA00009403"/>
    </source>
</evidence>
<reference evidence="5" key="1">
    <citation type="submission" date="2025-08" db="UniProtKB">
        <authorList>
            <consortium name="Ensembl"/>
        </authorList>
    </citation>
    <scope>IDENTIFICATION</scope>
</reference>